<keyword evidence="1" id="KW-0812">Transmembrane</keyword>
<dbReference type="PANTHER" id="PTHR38457">
    <property type="entry name" value="REGULATOR ABRB-RELATED"/>
    <property type="match status" value="1"/>
</dbReference>
<evidence type="ECO:0000313" key="2">
    <source>
        <dbReference type="EMBL" id="MEQ6289992.1"/>
    </source>
</evidence>
<organism evidence="2 3">
    <name type="scientific">Vogesella oryzagri</name>
    <dbReference type="NCBI Taxonomy" id="3160864"/>
    <lineage>
        <taxon>Bacteria</taxon>
        <taxon>Pseudomonadati</taxon>
        <taxon>Pseudomonadota</taxon>
        <taxon>Betaproteobacteria</taxon>
        <taxon>Neisseriales</taxon>
        <taxon>Chromobacteriaceae</taxon>
        <taxon>Vogesella</taxon>
    </lineage>
</organism>
<evidence type="ECO:0000313" key="3">
    <source>
        <dbReference type="Proteomes" id="UP001433638"/>
    </source>
</evidence>
<comment type="caution">
    <text evidence="2">The sequence shown here is derived from an EMBL/GenBank/DDBJ whole genome shotgun (WGS) entry which is preliminary data.</text>
</comment>
<dbReference type="EMBL" id="JBEFLD010000002">
    <property type="protein sequence ID" value="MEQ6289992.1"/>
    <property type="molecule type" value="Genomic_DNA"/>
</dbReference>
<gene>
    <name evidence="2" type="ORF">ABNW52_05105</name>
</gene>
<sequence>MLYFSYASTLLISLAGVFFWQLAGGPLPWLIGPLLAVMAGKLLHAELNSIRHSRELGQAIVGVALGLTFSPQALHRTLQLAPWILLAVAFALGLAWLSMRLMRRLLPTLDPLTAWLVALPGGAYAVNLAAVDGYSSGSRISATNTLHTSAPTLNTV</sequence>
<feature type="transmembrane region" description="Helical" evidence="1">
    <location>
        <begin position="80"/>
        <end position="99"/>
    </location>
</feature>
<feature type="transmembrane region" description="Helical" evidence="1">
    <location>
        <begin position="6"/>
        <end position="35"/>
    </location>
</feature>
<protein>
    <submittedName>
        <fullName evidence="2">AbrB family transcriptional regulator</fullName>
    </submittedName>
</protein>
<keyword evidence="1" id="KW-0472">Membrane</keyword>
<keyword evidence="1" id="KW-1133">Transmembrane helix</keyword>
<dbReference type="Proteomes" id="UP001433638">
    <property type="component" value="Unassembled WGS sequence"/>
</dbReference>
<keyword evidence="3" id="KW-1185">Reference proteome</keyword>
<accession>A0ABV1M1A0</accession>
<proteinExistence type="predicted"/>
<dbReference type="PANTHER" id="PTHR38457:SF1">
    <property type="entry name" value="REGULATOR ABRB-RELATED"/>
    <property type="match status" value="1"/>
</dbReference>
<name>A0ABV1M1A0_9NEIS</name>
<dbReference type="RefSeq" id="WP_349584909.1">
    <property type="nucleotide sequence ID" value="NZ_JBEFLD010000002.1"/>
</dbReference>
<reference evidence="2" key="1">
    <citation type="submission" date="2024-06" db="EMBL/GenBank/DDBJ databases">
        <title>Genome sequence of Vogesella sp. MAHUQ-64.</title>
        <authorList>
            <person name="Huq M.A."/>
        </authorList>
    </citation>
    <scope>NUCLEOTIDE SEQUENCE</scope>
    <source>
        <strain evidence="2">MAHUQ-64</strain>
    </source>
</reference>
<dbReference type="Pfam" id="PF05145">
    <property type="entry name" value="AbrB"/>
    <property type="match status" value="1"/>
</dbReference>
<dbReference type="InterPro" id="IPR007820">
    <property type="entry name" value="AbrB_fam"/>
</dbReference>
<evidence type="ECO:0000256" key="1">
    <source>
        <dbReference type="SAM" id="Phobius"/>
    </source>
</evidence>